<keyword evidence="13" id="KW-1185">Reference proteome</keyword>
<keyword evidence="6" id="KW-0297">G-protein coupled receptor</keyword>
<evidence type="ECO:0000256" key="3">
    <source>
        <dbReference type="ARBA" id="ARBA00022475"/>
    </source>
</evidence>
<protein>
    <submittedName>
        <fullName evidence="12">Tachykinin-like peptides receptor 99D</fullName>
    </submittedName>
</protein>
<evidence type="ECO:0000313" key="12">
    <source>
        <dbReference type="EMBL" id="GIY86457.1"/>
    </source>
</evidence>
<keyword evidence="3" id="KW-1003">Cell membrane</keyword>
<keyword evidence="5 10" id="KW-1133">Transmembrane helix</keyword>
<sequence length="126" mass="14815">MMIVVVVIFAVCWLPYHVYFLVAHHLPHILNETFVQPTYLIIYWLAMSNACYNPFIYCWMNSRFRQGFQECVPLLQVEGRKDQPSGTKEIYCCPPKYGEWNYGSSNGDRVPEWKQSSDLQQICAPR</sequence>
<dbReference type="PANTHER" id="PTHR46925">
    <property type="entry name" value="G-PROTEIN COUPLED RECEPTOR TKR-1-RELATED"/>
    <property type="match status" value="1"/>
</dbReference>
<accession>A0AAV4WUN6</accession>
<organism evidence="12 13">
    <name type="scientific">Caerostris extrusa</name>
    <name type="common">Bark spider</name>
    <name type="synonym">Caerostris bankana</name>
    <dbReference type="NCBI Taxonomy" id="172846"/>
    <lineage>
        <taxon>Eukaryota</taxon>
        <taxon>Metazoa</taxon>
        <taxon>Ecdysozoa</taxon>
        <taxon>Arthropoda</taxon>
        <taxon>Chelicerata</taxon>
        <taxon>Arachnida</taxon>
        <taxon>Araneae</taxon>
        <taxon>Araneomorphae</taxon>
        <taxon>Entelegynae</taxon>
        <taxon>Araneoidea</taxon>
        <taxon>Araneidae</taxon>
        <taxon>Caerostris</taxon>
    </lineage>
</organism>
<dbReference type="SUPFAM" id="SSF81321">
    <property type="entry name" value="Family A G protein-coupled receptor-like"/>
    <property type="match status" value="1"/>
</dbReference>
<keyword evidence="4 10" id="KW-0812">Transmembrane</keyword>
<dbReference type="InterPro" id="IPR017452">
    <property type="entry name" value="GPCR_Rhodpsn_7TM"/>
</dbReference>
<evidence type="ECO:0000256" key="7">
    <source>
        <dbReference type="ARBA" id="ARBA00023136"/>
    </source>
</evidence>
<dbReference type="AlphaFoldDB" id="A0AAV4WUN6"/>
<comment type="caution">
    <text evidence="12">The sequence shown here is derived from an EMBL/GenBank/DDBJ whole genome shotgun (WGS) entry which is preliminary data.</text>
</comment>
<gene>
    <name evidence="12" type="primary">TkR99D</name>
    <name evidence="12" type="ORF">CEXT_553431</name>
</gene>
<name>A0AAV4WUN6_CAEEX</name>
<evidence type="ECO:0000256" key="4">
    <source>
        <dbReference type="ARBA" id="ARBA00022692"/>
    </source>
</evidence>
<dbReference type="Gene3D" id="1.20.1070.10">
    <property type="entry name" value="Rhodopsin 7-helix transmembrane proteins"/>
    <property type="match status" value="1"/>
</dbReference>
<evidence type="ECO:0000256" key="8">
    <source>
        <dbReference type="ARBA" id="ARBA00023170"/>
    </source>
</evidence>
<dbReference type="GO" id="GO:0005886">
    <property type="term" value="C:plasma membrane"/>
    <property type="evidence" value="ECO:0007669"/>
    <property type="project" value="UniProtKB-SubCell"/>
</dbReference>
<keyword evidence="7 10" id="KW-0472">Membrane</keyword>
<evidence type="ECO:0000313" key="13">
    <source>
        <dbReference type="Proteomes" id="UP001054945"/>
    </source>
</evidence>
<dbReference type="PANTHER" id="PTHR46925:SF2">
    <property type="entry name" value="G-PROTEIN COUPLED RECEPTOR TKR-1-RELATED"/>
    <property type="match status" value="1"/>
</dbReference>
<evidence type="ECO:0000256" key="5">
    <source>
        <dbReference type="ARBA" id="ARBA00022989"/>
    </source>
</evidence>
<evidence type="ECO:0000256" key="1">
    <source>
        <dbReference type="ARBA" id="ARBA00004651"/>
    </source>
</evidence>
<proteinExistence type="inferred from homology"/>
<evidence type="ECO:0000256" key="9">
    <source>
        <dbReference type="ARBA" id="ARBA00023224"/>
    </source>
</evidence>
<evidence type="ECO:0000256" key="2">
    <source>
        <dbReference type="ARBA" id="ARBA00010663"/>
    </source>
</evidence>
<dbReference type="Proteomes" id="UP001054945">
    <property type="component" value="Unassembled WGS sequence"/>
</dbReference>
<dbReference type="InterPro" id="IPR001681">
    <property type="entry name" value="Neurokn_rcpt"/>
</dbReference>
<reference evidence="12 13" key="1">
    <citation type="submission" date="2021-06" db="EMBL/GenBank/DDBJ databases">
        <title>Caerostris extrusa draft genome.</title>
        <authorList>
            <person name="Kono N."/>
            <person name="Arakawa K."/>
        </authorList>
    </citation>
    <scope>NUCLEOTIDE SEQUENCE [LARGE SCALE GENOMIC DNA]</scope>
</reference>
<keyword evidence="8 12" id="KW-0675">Receptor</keyword>
<evidence type="ECO:0000256" key="10">
    <source>
        <dbReference type="SAM" id="Phobius"/>
    </source>
</evidence>
<dbReference type="PROSITE" id="PS50262">
    <property type="entry name" value="G_PROTEIN_RECEP_F1_2"/>
    <property type="match status" value="1"/>
</dbReference>
<evidence type="ECO:0000256" key="6">
    <source>
        <dbReference type="ARBA" id="ARBA00023040"/>
    </source>
</evidence>
<dbReference type="InterPro" id="IPR000276">
    <property type="entry name" value="GPCR_Rhodpsn"/>
</dbReference>
<dbReference type="Pfam" id="PF00001">
    <property type="entry name" value="7tm_1"/>
    <property type="match status" value="1"/>
</dbReference>
<feature type="domain" description="G-protein coupled receptors family 1 profile" evidence="11">
    <location>
        <begin position="1"/>
        <end position="57"/>
    </location>
</feature>
<comment type="subcellular location">
    <subcellularLocation>
        <location evidence="1">Cell membrane</location>
        <topology evidence="1">Multi-pass membrane protein</topology>
    </subcellularLocation>
</comment>
<dbReference type="EMBL" id="BPLR01016798">
    <property type="protein sequence ID" value="GIY86457.1"/>
    <property type="molecule type" value="Genomic_DNA"/>
</dbReference>
<dbReference type="GO" id="GO:0004995">
    <property type="term" value="F:tachykinin receptor activity"/>
    <property type="evidence" value="ECO:0007669"/>
    <property type="project" value="InterPro"/>
</dbReference>
<keyword evidence="9" id="KW-0807">Transducer</keyword>
<feature type="transmembrane region" description="Helical" evidence="10">
    <location>
        <begin position="39"/>
        <end position="60"/>
    </location>
</feature>
<comment type="similarity">
    <text evidence="2">Belongs to the G-protein coupled receptor 1 family.</text>
</comment>
<evidence type="ECO:0000259" key="11">
    <source>
        <dbReference type="PROSITE" id="PS50262"/>
    </source>
</evidence>